<dbReference type="PROSITE" id="PS01124">
    <property type="entry name" value="HTH_ARAC_FAMILY_2"/>
    <property type="match status" value="1"/>
</dbReference>
<keyword evidence="1" id="KW-0805">Transcription regulation</keyword>
<dbReference type="InterPro" id="IPR009057">
    <property type="entry name" value="Homeodomain-like_sf"/>
</dbReference>
<evidence type="ECO:0000256" key="1">
    <source>
        <dbReference type="ARBA" id="ARBA00023015"/>
    </source>
</evidence>
<proteinExistence type="predicted"/>
<organism evidence="4 5">
    <name type="scientific">Flammeovirga aprica JL-4</name>
    <dbReference type="NCBI Taxonomy" id="694437"/>
    <lineage>
        <taxon>Bacteria</taxon>
        <taxon>Pseudomonadati</taxon>
        <taxon>Bacteroidota</taxon>
        <taxon>Cytophagia</taxon>
        <taxon>Cytophagales</taxon>
        <taxon>Flammeovirgaceae</taxon>
        <taxon>Flammeovirga</taxon>
    </lineage>
</organism>
<keyword evidence="2" id="KW-0804">Transcription</keyword>
<accession>A0A7X9RYL4</accession>
<name>A0A7X9RYL4_9BACT</name>
<dbReference type="AlphaFoldDB" id="A0A7X9RYL4"/>
<reference evidence="4 5" key="1">
    <citation type="submission" date="2020-04" db="EMBL/GenBank/DDBJ databases">
        <title>Flammeovirga sp. SR4, a novel species isolated from seawater.</title>
        <authorList>
            <person name="Wang X."/>
        </authorList>
    </citation>
    <scope>NUCLEOTIDE SEQUENCE [LARGE SCALE GENOMIC DNA]</scope>
    <source>
        <strain evidence="4 5">ATCC 23126</strain>
    </source>
</reference>
<dbReference type="EMBL" id="JABANE010000086">
    <property type="protein sequence ID" value="NME71108.1"/>
    <property type="molecule type" value="Genomic_DNA"/>
</dbReference>
<protein>
    <submittedName>
        <fullName evidence="4">AraC family transcriptional regulator</fullName>
    </submittedName>
</protein>
<dbReference type="GO" id="GO:0043565">
    <property type="term" value="F:sequence-specific DNA binding"/>
    <property type="evidence" value="ECO:0007669"/>
    <property type="project" value="InterPro"/>
</dbReference>
<sequence length="47" mass="5485">MTYSDKSLTEIAFDLNFSHIAHMSKVFKKHYGHAPSELRDKNKQVYA</sequence>
<comment type="caution">
    <text evidence="4">The sequence shown here is derived from an EMBL/GenBank/DDBJ whole genome shotgun (WGS) entry which is preliminary data.</text>
</comment>
<evidence type="ECO:0000313" key="4">
    <source>
        <dbReference type="EMBL" id="NME71108.1"/>
    </source>
</evidence>
<dbReference type="Proteomes" id="UP000576082">
    <property type="component" value="Unassembled WGS sequence"/>
</dbReference>
<dbReference type="SUPFAM" id="SSF46689">
    <property type="entry name" value="Homeodomain-like"/>
    <property type="match status" value="1"/>
</dbReference>
<dbReference type="Gene3D" id="1.10.10.60">
    <property type="entry name" value="Homeodomain-like"/>
    <property type="match status" value="1"/>
</dbReference>
<feature type="domain" description="HTH araC/xylS-type" evidence="3">
    <location>
        <begin position="1"/>
        <end position="41"/>
    </location>
</feature>
<evidence type="ECO:0000256" key="2">
    <source>
        <dbReference type="ARBA" id="ARBA00023163"/>
    </source>
</evidence>
<evidence type="ECO:0000313" key="5">
    <source>
        <dbReference type="Proteomes" id="UP000576082"/>
    </source>
</evidence>
<dbReference type="Pfam" id="PF12833">
    <property type="entry name" value="HTH_18"/>
    <property type="match status" value="1"/>
</dbReference>
<dbReference type="GO" id="GO:0003700">
    <property type="term" value="F:DNA-binding transcription factor activity"/>
    <property type="evidence" value="ECO:0007669"/>
    <property type="project" value="InterPro"/>
</dbReference>
<gene>
    <name evidence="4" type="ORF">HHU12_24275</name>
</gene>
<dbReference type="InterPro" id="IPR018060">
    <property type="entry name" value="HTH_AraC"/>
</dbReference>
<evidence type="ECO:0000259" key="3">
    <source>
        <dbReference type="PROSITE" id="PS01124"/>
    </source>
</evidence>
<keyword evidence="5" id="KW-1185">Reference proteome</keyword>